<dbReference type="RefSeq" id="WP_377908194.1">
    <property type="nucleotide sequence ID" value="NZ_JBHSGK010000003.1"/>
</dbReference>
<reference evidence="3" key="1">
    <citation type="journal article" date="2019" name="Int. J. Syst. Evol. Microbiol.">
        <title>The Global Catalogue of Microorganisms (GCM) 10K type strain sequencing project: providing services to taxonomists for standard genome sequencing and annotation.</title>
        <authorList>
            <consortium name="The Broad Institute Genomics Platform"/>
            <consortium name="The Broad Institute Genome Sequencing Center for Infectious Disease"/>
            <person name="Wu L."/>
            <person name="Ma J."/>
        </authorList>
    </citation>
    <scope>NUCLEOTIDE SEQUENCE [LARGE SCALE GENOMIC DNA]</scope>
    <source>
        <strain evidence="3">JCM 12165</strain>
    </source>
</reference>
<feature type="region of interest" description="Disordered" evidence="1">
    <location>
        <begin position="1"/>
        <end position="79"/>
    </location>
</feature>
<gene>
    <name evidence="2" type="ORF">ACFO4L_03135</name>
</gene>
<dbReference type="EMBL" id="JBHSGK010000003">
    <property type="protein sequence ID" value="MFC4735571.1"/>
    <property type="molecule type" value="Genomic_DNA"/>
</dbReference>
<sequence length="88" mass="9596">MKGKEAREDGAASTGTLDTSGRFYPYESQSRRHNQARETHCQLPASKDFGSERGEDPALPMEDGKAETVATGKRVSADTGRCNVIHLK</sequence>
<protein>
    <submittedName>
        <fullName evidence="2">Uncharacterized protein</fullName>
    </submittedName>
</protein>
<dbReference type="Proteomes" id="UP001595896">
    <property type="component" value="Unassembled WGS sequence"/>
</dbReference>
<accession>A0ABV9NTM8</accession>
<proteinExistence type="predicted"/>
<evidence type="ECO:0000256" key="1">
    <source>
        <dbReference type="SAM" id="MobiDB-lite"/>
    </source>
</evidence>
<evidence type="ECO:0000313" key="3">
    <source>
        <dbReference type="Proteomes" id="UP001595896"/>
    </source>
</evidence>
<name>A0ABV9NTM8_9BACI</name>
<keyword evidence="3" id="KW-1185">Reference proteome</keyword>
<feature type="compositionally biased region" description="Basic and acidic residues" evidence="1">
    <location>
        <begin position="1"/>
        <end position="10"/>
    </location>
</feature>
<evidence type="ECO:0000313" key="2">
    <source>
        <dbReference type="EMBL" id="MFC4735571.1"/>
    </source>
</evidence>
<comment type="caution">
    <text evidence="2">The sequence shown here is derived from an EMBL/GenBank/DDBJ whole genome shotgun (WGS) entry which is preliminary data.</text>
</comment>
<feature type="compositionally biased region" description="Basic and acidic residues" evidence="1">
    <location>
        <begin position="49"/>
        <end position="66"/>
    </location>
</feature>
<organism evidence="2 3">
    <name type="scientific">Bacillus daqingensis</name>
    <dbReference type="NCBI Taxonomy" id="872396"/>
    <lineage>
        <taxon>Bacteria</taxon>
        <taxon>Bacillati</taxon>
        <taxon>Bacillota</taxon>
        <taxon>Bacilli</taxon>
        <taxon>Bacillales</taxon>
        <taxon>Bacillaceae</taxon>
        <taxon>Bacillus</taxon>
    </lineage>
</organism>